<comment type="caution">
    <text evidence="1">The sequence shown here is derived from an EMBL/GenBank/DDBJ whole genome shotgun (WGS) entry which is preliminary data.</text>
</comment>
<dbReference type="EMBL" id="CAJVPT010035872">
    <property type="protein sequence ID" value="CAG8712701.1"/>
    <property type="molecule type" value="Genomic_DNA"/>
</dbReference>
<evidence type="ECO:0000313" key="2">
    <source>
        <dbReference type="Proteomes" id="UP000789525"/>
    </source>
</evidence>
<feature type="non-terminal residue" evidence="1">
    <location>
        <position position="1"/>
    </location>
</feature>
<dbReference type="Proteomes" id="UP000789525">
    <property type="component" value="Unassembled WGS sequence"/>
</dbReference>
<reference evidence="1" key="1">
    <citation type="submission" date="2021-06" db="EMBL/GenBank/DDBJ databases">
        <authorList>
            <person name="Kallberg Y."/>
            <person name="Tangrot J."/>
            <person name="Rosling A."/>
        </authorList>
    </citation>
    <scope>NUCLEOTIDE SEQUENCE</scope>
    <source>
        <strain evidence="1">CL356</strain>
    </source>
</reference>
<sequence length="163" mass="18467">NQSTISLLNVKELTTYFALALYRGISLFTATVCVQPVKGPKLSLPELARPLYSPTLPILAGEISTLPGSQHHQTFPTEPVGWRLAVDDVRATSWIDELTLPPLVKFFHLVERSGKYVKSITLVLIRDQTHREEMRKDENTFEYARHVPRGVYGRIRPLVFGLL</sequence>
<name>A0ACA9PJJ9_9GLOM</name>
<proteinExistence type="predicted"/>
<protein>
    <submittedName>
        <fullName evidence="1">17523_t:CDS:1</fullName>
    </submittedName>
</protein>
<organism evidence="1 2">
    <name type="scientific">Acaulospora colombiana</name>
    <dbReference type="NCBI Taxonomy" id="27376"/>
    <lineage>
        <taxon>Eukaryota</taxon>
        <taxon>Fungi</taxon>
        <taxon>Fungi incertae sedis</taxon>
        <taxon>Mucoromycota</taxon>
        <taxon>Glomeromycotina</taxon>
        <taxon>Glomeromycetes</taxon>
        <taxon>Diversisporales</taxon>
        <taxon>Acaulosporaceae</taxon>
        <taxon>Acaulospora</taxon>
    </lineage>
</organism>
<evidence type="ECO:0000313" key="1">
    <source>
        <dbReference type="EMBL" id="CAG8712701.1"/>
    </source>
</evidence>
<accession>A0ACA9PJJ9</accession>
<keyword evidence="2" id="KW-1185">Reference proteome</keyword>
<gene>
    <name evidence="1" type="ORF">ACOLOM_LOCUS10750</name>
</gene>